<dbReference type="EMBL" id="EQ973784">
    <property type="protein sequence ID" value="EEF48135.1"/>
    <property type="molecule type" value="Genomic_DNA"/>
</dbReference>
<evidence type="ECO:0000313" key="1">
    <source>
        <dbReference type="EMBL" id="EEF48135.1"/>
    </source>
</evidence>
<evidence type="ECO:0000313" key="2">
    <source>
        <dbReference type="Proteomes" id="UP000008311"/>
    </source>
</evidence>
<name>B9RKD7_RICCO</name>
<dbReference type="Proteomes" id="UP000008311">
    <property type="component" value="Unassembled WGS sequence"/>
</dbReference>
<dbReference type="InParanoid" id="B9RKD7"/>
<sequence>MKVYLLVIKKHYASDDQCNNESDIKEEENGIDVPARRDSKKVCYDPECQYPIWKVGTIFENAPRFKDVVAKYMQYTRVSN</sequence>
<keyword evidence="2" id="KW-1185">Reference proteome</keyword>
<reference evidence="2" key="1">
    <citation type="journal article" date="2010" name="Nat. Biotechnol.">
        <title>Draft genome sequence of the oilseed species Ricinus communis.</title>
        <authorList>
            <person name="Chan A.P."/>
            <person name="Crabtree J."/>
            <person name="Zhao Q."/>
            <person name="Lorenzi H."/>
            <person name="Orvis J."/>
            <person name="Puiu D."/>
            <person name="Melake-Berhan A."/>
            <person name="Jones K.M."/>
            <person name="Redman J."/>
            <person name="Chen G."/>
            <person name="Cahoon E.B."/>
            <person name="Gedil M."/>
            <person name="Stanke M."/>
            <person name="Haas B.J."/>
            <person name="Wortman J.R."/>
            <person name="Fraser-Liggett C.M."/>
            <person name="Ravel J."/>
            <person name="Rabinowicz P.D."/>
        </authorList>
    </citation>
    <scope>NUCLEOTIDE SEQUENCE [LARGE SCALE GENOMIC DNA]</scope>
    <source>
        <strain evidence="2">cv. Hale</strain>
    </source>
</reference>
<dbReference type="AlphaFoldDB" id="B9RKD7"/>
<proteinExistence type="predicted"/>
<accession>B9RKD7</accession>
<protein>
    <submittedName>
        <fullName evidence="1">Uncharacterized protein</fullName>
    </submittedName>
</protein>
<gene>
    <name evidence="1" type="ORF">RCOM_1048540</name>
</gene>
<organism evidence="1 2">
    <name type="scientific">Ricinus communis</name>
    <name type="common">Castor bean</name>
    <dbReference type="NCBI Taxonomy" id="3988"/>
    <lineage>
        <taxon>Eukaryota</taxon>
        <taxon>Viridiplantae</taxon>
        <taxon>Streptophyta</taxon>
        <taxon>Embryophyta</taxon>
        <taxon>Tracheophyta</taxon>
        <taxon>Spermatophyta</taxon>
        <taxon>Magnoliopsida</taxon>
        <taxon>eudicotyledons</taxon>
        <taxon>Gunneridae</taxon>
        <taxon>Pentapetalae</taxon>
        <taxon>rosids</taxon>
        <taxon>fabids</taxon>
        <taxon>Malpighiales</taxon>
        <taxon>Euphorbiaceae</taxon>
        <taxon>Acalyphoideae</taxon>
        <taxon>Acalypheae</taxon>
        <taxon>Ricinus</taxon>
    </lineage>
</organism>